<dbReference type="EMBL" id="JAVXUO010001125">
    <property type="protein sequence ID" value="KAK2985748.1"/>
    <property type="molecule type" value="Genomic_DNA"/>
</dbReference>
<evidence type="ECO:0000256" key="10">
    <source>
        <dbReference type="SAM" id="Phobius"/>
    </source>
</evidence>
<evidence type="ECO:0000256" key="4">
    <source>
        <dbReference type="ARBA" id="ARBA00022692"/>
    </source>
</evidence>
<keyword evidence="5" id="KW-0256">Endoplasmic reticulum</keyword>
<dbReference type="GO" id="GO:0045047">
    <property type="term" value="P:protein targeting to ER"/>
    <property type="evidence" value="ECO:0007669"/>
    <property type="project" value="TreeGrafter"/>
</dbReference>
<proteinExistence type="inferred from homology"/>
<name>A0AA88RH40_9ASTE</name>
<keyword evidence="6 10" id="KW-1133">Transmembrane helix</keyword>
<evidence type="ECO:0000256" key="7">
    <source>
        <dbReference type="ARBA" id="ARBA00023136"/>
    </source>
</evidence>
<accession>A0AA88RH40</accession>
<comment type="caution">
    <text evidence="11">The sequence shown here is derived from an EMBL/GenBank/DDBJ whole genome shotgun (WGS) entry which is preliminary data.</text>
</comment>
<evidence type="ECO:0000313" key="12">
    <source>
        <dbReference type="Proteomes" id="UP001187471"/>
    </source>
</evidence>
<evidence type="ECO:0000313" key="11">
    <source>
        <dbReference type="EMBL" id="KAK2985748.1"/>
    </source>
</evidence>
<evidence type="ECO:0000256" key="5">
    <source>
        <dbReference type="ARBA" id="ARBA00022824"/>
    </source>
</evidence>
<evidence type="ECO:0000256" key="1">
    <source>
        <dbReference type="ARBA" id="ARBA00004477"/>
    </source>
</evidence>
<dbReference type="Proteomes" id="UP001187471">
    <property type="component" value="Unassembled WGS sequence"/>
</dbReference>
<evidence type="ECO:0000256" key="9">
    <source>
        <dbReference type="SAM" id="MobiDB-lite"/>
    </source>
</evidence>
<feature type="region of interest" description="Disordered" evidence="9">
    <location>
        <begin position="69"/>
        <end position="94"/>
    </location>
</feature>
<feature type="transmembrane region" description="Helical" evidence="10">
    <location>
        <begin position="38"/>
        <end position="59"/>
    </location>
</feature>
<evidence type="ECO:0000256" key="8">
    <source>
        <dbReference type="ARBA" id="ARBA00045204"/>
    </source>
</evidence>
<dbReference type="GO" id="GO:0006465">
    <property type="term" value="P:signal peptide processing"/>
    <property type="evidence" value="ECO:0007669"/>
    <property type="project" value="InterPro"/>
</dbReference>
<feature type="compositionally biased region" description="Basic residues" evidence="9">
    <location>
        <begin position="85"/>
        <end position="94"/>
    </location>
</feature>
<dbReference type="PANTHER" id="PTHR13202">
    <property type="entry name" value="MICROSOMAL SIGNAL PEPTIDASE 12 KDA SUBUNIT"/>
    <property type="match status" value="1"/>
</dbReference>
<dbReference type="GO" id="GO:0005787">
    <property type="term" value="C:signal peptidase complex"/>
    <property type="evidence" value="ECO:0007669"/>
    <property type="project" value="InterPro"/>
</dbReference>
<dbReference type="AlphaFoldDB" id="A0AA88RH40"/>
<sequence length="124" mass="13774">MDWQGKKLAEQLMQIMLAAFAAIALVIGYGLGSFKMMLLVYAGGAVLTTLITVPNWPFFNRNPLKWLDPSEAEKHPKPQSASSTSKKKATKKRGWQKWLAATVISYVDDNGCMYVSVAKDGCRF</sequence>
<comment type="similarity">
    <text evidence="2">Belongs to the SPCS1 family.</text>
</comment>
<reference evidence="11" key="1">
    <citation type="submission" date="2022-12" db="EMBL/GenBank/DDBJ databases">
        <title>Draft genome assemblies for two species of Escallonia (Escalloniales).</title>
        <authorList>
            <person name="Chanderbali A."/>
            <person name="Dervinis C."/>
            <person name="Anghel I."/>
            <person name="Soltis D."/>
            <person name="Soltis P."/>
            <person name="Zapata F."/>
        </authorList>
    </citation>
    <scope>NUCLEOTIDE SEQUENCE</scope>
    <source>
        <strain evidence="11">UCBG92.1500</strain>
        <tissue evidence="11">Leaf</tissue>
    </source>
</reference>
<dbReference type="PANTHER" id="PTHR13202:SF0">
    <property type="entry name" value="SIGNAL PEPTIDASE COMPLEX SUBUNIT 1"/>
    <property type="match status" value="1"/>
</dbReference>
<keyword evidence="7 10" id="KW-0472">Membrane</keyword>
<organism evidence="11 12">
    <name type="scientific">Escallonia rubra</name>
    <dbReference type="NCBI Taxonomy" id="112253"/>
    <lineage>
        <taxon>Eukaryota</taxon>
        <taxon>Viridiplantae</taxon>
        <taxon>Streptophyta</taxon>
        <taxon>Embryophyta</taxon>
        <taxon>Tracheophyta</taxon>
        <taxon>Spermatophyta</taxon>
        <taxon>Magnoliopsida</taxon>
        <taxon>eudicotyledons</taxon>
        <taxon>Gunneridae</taxon>
        <taxon>Pentapetalae</taxon>
        <taxon>asterids</taxon>
        <taxon>campanulids</taxon>
        <taxon>Escalloniales</taxon>
        <taxon>Escalloniaceae</taxon>
        <taxon>Escallonia</taxon>
    </lineage>
</organism>
<comment type="subcellular location">
    <subcellularLocation>
        <location evidence="1">Endoplasmic reticulum membrane</location>
        <topology evidence="1">Multi-pass membrane protein</topology>
    </subcellularLocation>
</comment>
<feature type="transmembrane region" description="Helical" evidence="10">
    <location>
        <begin position="12"/>
        <end position="32"/>
    </location>
</feature>
<keyword evidence="12" id="KW-1185">Reference proteome</keyword>
<protein>
    <recommendedName>
        <fullName evidence="3">Signal peptidase complex subunit 1</fullName>
    </recommendedName>
</protein>
<keyword evidence="4 10" id="KW-0812">Transmembrane</keyword>
<dbReference type="InterPro" id="IPR009542">
    <property type="entry name" value="Spc1/SPCS1"/>
</dbReference>
<dbReference type="Pfam" id="PF06645">
    <property type="entry name" value="SPC12"/>
    <property type="match status" value="1"/>
</dbReference>
<evidence type="ECO:0000256" key="3">
    <source>
        <dbReference type="ARBA" id="ARBA00017059"/>
    </source>
</evidence>
<gene>
    <name evidence="11" type="ORF">RJ640_005448</name>
</gene>
<evidence type="ECO:0000256" key="6">
    <source>
        <dbReference type="ARBA" id="ARBA00022989"/>
    </source>
</evidence>
<evidence type="ECO:0000256" key="2">
    <source>
        <dbReference type="ARBA" id="ARBA00005245"/>
    </source>
</evidence>
<comment type="function">
    <text evidence="8">Component of the signal peptidase complex (SPC) which catalyzes the cleavage of N-terminal signal sequences from nascent proteins as they are translocated into the lumen of the endoplasmic reticulum. Dispensable for SPC enzymatic activity.</text>
</comment>